<dbReference type="PROSITE" id="PS51459">
    <property type="entry name" value="FIDO"/>
    <property type="match status" value="1"/>
</dbReference>
<dbReference type="Pfam" id="PF02661">
    <property type="entry name" value="Fic"/>
    <property type="match status" value="1"/>
</dbReference>
<dbReference type="OrthoDB" id="9802752at2"/>
<dbReference type="Proteomes" id="UP000188947">
    <property type="component" value="Unassembled WGS sequence"/>
</dbReference>
<accession>A0A1V3TVI5</accession>
<dbReference type="PANTHER" id="PTHR35810">
    <property type="entry name" value="CYTOPLASMIC PROTEIN-RELATED"/>
    <property type="match status" value="1"/>
</dbReference>
<comment type="caution">
    <text evidence="2">The sequence shown here is derived from an EMBL/GenBank/DDBJ whole genome shotgun (WGS) entry which is preliminary data.</text>
</comment>
<organism evidence="2 3">
    <name type="scientific">Elizabethkingia meningoseptica</name>
    <name type="common">Chryseobacterium meningosepticum</name>
    <dbReference type="NCBI Taxonomy" id="238"/>
    <lineage>
        <taxon>Bacteria</taxon>
        <taxon>Pseudomonadati</taxon>
        <taxon>Bacteroidota</taxon>
        <taxon>Flavobacteriia</taxon>
        <taxon>Flavobacteriales</taxon>
        <taxon>Weeksellaceae</taxon>
        <taxon>Elizabethkingia</taxon>
    </lineage>
</organism>
<protein>
    <recommendedName>
        <fullName evidence="1">Fido domain-containing protein</fullName>
    </recommendedName>
</protein>
<proteinExistence type="predicted"/>
<dbReference type="Gene3D" id="1.20.120.1870">
    <property type="entry name" value="Fic/DOC protein, Fido domain"/>
    <property type="match status" value="1"/>
</dbReference>
<dbReference type="InterPro" id="IPR053737">
    <property type="entry name" value="Type_II_TA_Toxin"/>
</dbReference>
<gene>
    <name evidence="2" type="ORF">BMF97_16100</name>
</gene>
<evidence type="ECO:0000313" key="3">
    <source>
        <dbReference type="Proteomes" id="UP000188947"/>
    </source>
</evidence>
<reference evidence="2 3" key="1">
    <citation type="submission" date="2016-11" db="EMBL/GenBank/DDBJ databases">
        <title>Genome sequence and comparative genomic analysis of clinical strain Elizabethkingia meningoseptica 61421 PRCM.</title>
        <authorList>
            <person name="Wang M."/>
            <person name="Hu S."/>
            <person name="Cao L."/>
            <person name="Jiang T."/>
            <person name="Zhou Y."/>
            <person name="Ming D."/>
        </authorList>
    </citation>
    <scope>NUCLEOTIDE SEQUENCE [LARGE SCALE GENOMIC DNA]</scope>
    <source>
        <strain evidence="2 3">61421 PRCM</strain>
    </source>
</reference>
<dbReference type="STRING" id="238.BBD35_06535"/>
<dbReference type="InterPro" id="IPR011204">
    <property type="entry name" value="Virulence_RhuM-like"/>
</dbReference>
<dbReference type="eggNOG" id="COG3654">
    <property type="taxonomic scope" value="Bacteria"/>
</dbReference>
<evidence type="ECO:0000259" key="1">
    <source>
        <dbReference type="PROSITE" id="PS51459"/>
    </source>
</evidence>
<evidence type="ECO:0000313" key="2">
    <source>
        <dbReference type="EMBL" id="OOH93005.1"/>
    </source>
</evidence>
<dbReference type="PANTHER" id="PTHR35810:SF1">
    <property type="entry name" value="CYTOPLASMIC PROTEIN"/>
    <property type="match status" value="1"/>
</dbReference>
<dbReference type="AlphaFoldDB" id="A0A1V3TVI5"/>
<dbReference type="SUPFAM" id="SSF140931">
    <property type="entry name" value="Fic-like"/>
    <property type="match status" value="1"/>
</dbReference>
<feature type="domain" description="Fido" evidence="1">
    <location>
        <begin position="172"/>
        <end position="319"/>
    </location>
</feature>
<dbReference type="Pfam" id="PF13310">
    <property type="entry name" value="Virulence_RhuM"/>
    <property type="match status" value="1"/>
</dbReference>
<name>A0A1V3TVI5_ELIME</name>
<sequence>MSNIEIFQTKDGESRVEVTFEENSVWLTLNQISILFNRNKSVISRHLKNIFKENELTHASTVAKKATVQKEGNREVVRDIEFYNLDAILSVGYRVNSKEGTRFRIWATDKLKDYLVKGYVLNKKRLEELRQIVEIIQNSSLHTIPEESEAQGLLDILSNYTKSFALLNQFDSNSLTLNSLNENITYQIGYPEAINAINKLRNKLMDKNEASHIFGNQKDKSFEGILNTVTQTFDGYYLYPTIEEQASHLLYFIIKNHPFSDGNKRIGAFMFIWFLDKNKHLLKSNGEIKINDNALTALALLTAQSDPSDKDLIIKLICNLIN</sequence>
<dbReference type="RefSeq" id="WP_069215079.1">
    <property type="nucleotide sequence ID" value="NZ_CP016378.1"/>
</dbReference>
<dbReference type="eggNOG" id="COG3943">
    <property type="taxonomic scope" value="Bacteria"/>
</dbReference>
<dbReference type="InterPro" id="IPR036597">
    <property type="entry name" value="Fido-like_dom_sf"/>
</dbReference>
<keyword evidence="3" id="KW-1185">Reference proteome</keyword>
<dbReference type="EMBL" id="MPOG01000019">
    <property type="protein sequence ID" value="OOH93005.1"/>
    <property type="molecule type" value="Genomic_DNA"/>
</dbReference>
<dbReference type="InterPro" id="IPR003812">
    <property type="entry name" value="Fido"/>
</dbReference>